<evidence type="ECO:0000256" key="1">
    <source>
        <dbReference type="SAM" id="MobiDB-lite"/>
    </source>
</evidence>
<dbReference type="SUPFAM" id="SSF46689">
    <property type="entry name" value="Homeodomain-like"/>
    <property type="match status" value="1"/>
</dbReference>
<organism evidence="2 3">
    <name type="scientific">Candidatus Bacteroides intestinavium</name>
    <dbReference type="NCBI Taxonomy" id="2838469"/>
    <lineage>
        <taxon>Bacteria</taxon>
        <taxon>Pseudomonadati</taxon>
        <taxon>Bacteroidota</taxon>
        <taxon>Bacteroidia</taxon>
        <taxon>Bacteroidales</taxon>
        <taxon>Bacteroidaceae</taxon>
        <taxon>Bacteroides</taxon>
    </lineage>
</organism>
<reference evidence="2" key="1">
    <citation type="journal article" date="2021" name="PeerJ">
        <title>Extensive microbial diversity within the chicken gut microbiome revealed by metagenomics and culture.</title>
        <authorList>
            <person name="Gilroy R."/>
            <person name="Ravi A."/>
            <person name="Getino M."/>
            <person name="Pursley I."/>
            <person name="Horton D.L."/>
            <person name="Alikhan N.F."/>
            <person name="Baker D."/>
            <person name="Gharbi K."/>
            <person name="Hall N."/>
            <person name="Watson M."/>
            <person name="Adriaenssens E.M."/>
            <person name="Foster-Nyarko E."/>
            <person name="Jarju S."/>
            <person name="Secka A."/>
            <person name="Antonio M."/>
            <person name="Oren A."/>
            <person name="Chaudhuri R.R."/>
            <person name="La Ragione R."/>
            <person name="Hildebrand F."/>
            <person name="Pallen M.J."/>
        </authorList>
    </citation>
    <scope>NUCLEOTIDE SEQUENCE</scope>
    <source>
        <strain evidence="2">ChiHecec1B25-7008</strain>
    </source>
</reference>
<reference evidence="2" key="2">
    <citation type="submission" date="2021-04" db="EMBL/GenBank/DDBJ databases">
        <authorList>
            <person name="Gilroy R."/>
        </authorList>
    </citation>
    <scope>NUCLEOTIDE SEQUENCE</scope>
    <source>
        <strain evidence="2">ChiHecec1B25-7008</strain>
    </source>
</reference>
<dbReference type="Proteomes" id="UP000823860">
    <property type="component" value="Unassembled WGS sequence"/>
</dbReference>
<feature type="region of interest" description="Disordered" evidence="1">
    <location>
        <begin position="60"/>
        <end position="80"/>
    </location>
</feature>
<proteinExistence type="predicted"/>
<dbReference type="EMBL" id="DWZE01000056">
    <property type="protein sequence ID" value="HJA83166.1"/>
    <property type="molecule type" value="Genomic_DNA"/>
</dbReference>
<gene>
    <name evidence="2" type="ORF">H9785_04260</name>
</gene>
<accession>A0A9D2HRB0</accession>
<protein>
    <submittedName>
        <fullName evidence="2">Transposase</fullName>
    </submittedName>
</protein>
<name>A0A9D2HRB0_9BACE</name>
<comment type="caution">
    <text evidence="2">The sequence shown here is derived from an EMBL/GenBank/DDBJ whole genome shotgun (WGS) entry which is preliminary data.</text>
</comment>
<dbReference type="InterPro" id="IPR009057">
    <property type="entry name" value="Homeodomain-like_sf"/>
</dbReference>
<dbReference type="AlphaFoldDB" id="A0A9D2HRB0"/>
<evidence type="ECO:0000313" key="2">
    <source>
        <dbReference type="EMBL" id="HJA83166.1"/>
    </source>
</evidence>
<evidence type="ECO:0000313" key="3">
    <source>
        <dbReference type="Proteomes" id="UP000823860"/>
    </source>
</evidence>
<feature type="compositionally biased region" description="Basic and acidic residues" evidence="1">
    <location>
        <begin position="67"/>
        <end position="76"/>
    </location>
</feature>
<sequence>MIKIYRKQTPKDVREKIVREYLSGQEPASAIALRYDVPVGNIHQWVHRYAYKEKTVSLPAEPTTEETMARTKKEPAEAENAALRKRVKELEERLRYTELQNLALTTMIDIAEEQGIRIRKKSGAKQ</sequence>